<dbReference type="InterPro" id="IPR011417">
    <property type="entry name" value="ANTH_dom"/>
</dbReference>
<protein>
    <submittedName>
        <fullName evidence="2">Putative clathrin assembly protein</fullName>
    </submittedName>
</protein>
<reference evidence="2 3" key="1">
    <citation type="journal article" date="2018" name="PLoS Genet.">
        <title>Population sequencing reveals clonal diversity and ancestral inbreeding in the grapevine cultivar Chardonnay.</title>
        <authorList>
            <person name="Roach M.J."/>
            <person name="Johnson D.L."/>
            <person name="Bohlmann J."/>
            <person name="van Vuuren H.J."/>
            <person name="Jones S.J."/>
            <person name="Pretorius I.S."/>
            <person name="Schmidt S.A."/>
            <person name="Borneman A.R."/>
        </authorList>
    </citation>
    <scope>NUCLEOTIDE SEQUENCE [LARGE SCALE GENOMIC DNA]</scope>
    <source>
        <strain evidence="3">cv. Chardonnay</strain>
        <tissue evidence="2">Leaf</tissue>
    </source>
</reference>
<sequence>MKLWNRASGNLKDRNSIWMASISRRSPNRNPDLEAAIIRATSHDETYVDYRNAQRVFAWVKTSPAYLKPLIWALSKRMEKTRSWVVPSKVSCSCMEFSAAKFPSWKDRPLAF</sequence>
<evidence type="ECO:0000313" key="2">
    <source>
        <dbReference type="EMBL" id="RVW34600.1"/>
    </source>
</evidence>
<dbReference type="AlphaFoldDB" id="A0A438DGM0"/>
<dbReference type="InterPro" id="IPR045192">
    <property type="entry name" value="AP180-like"/>
</dbReference>
<dbReference type="PANTHER" id="PTHR22951:SF19">
    <property type="entry name" value="OS08G0467300 PROTEIN"/>
    <property type="match status" value="1"/>
</dbReference>
<dbReference type="Proteomes" id="UP000288805">
    <property type="component" value="Unassembled WGS sequence"/>
</dbReference>
<accession>A0A438DGM0</accession>
<comment type="caution">
    <text evidence="2">The sequence shown here is derived from an EMBL/GenBank/DDBJ whole genome shotgun (WGS) entry which is preliminary data.</text>
</comment>
<dbReference type="GO" id="GO:0048268">
    <property type="term" value="P:clathrin coat assembly"/>
    <property type="evidence" value="ECO:0007669"/>
    <property type="project" value="InterPro"/>
</dbReference>
<name>A0A438DGM0_VITVI</name>
<gene>
    <name evidence="2" type="primary">VvCHDh000236_4</name>
    <name evidence="2" type="ORF">CK203_079295</name>
</gene>
<organism evidence="2 3">
    <name type="scientific">Vitis vinifera</name>
    <name type="common">Grape</name>
    <dbReference type="NCBI Taxonomy" id="29760"/>
    <lineage>
        <taxon>Eukaryota</taxon>
        <taxon>Viridiplantae</taxon>
        <taxon>Streptophyta</taxon>
        <taxon>Embryophyta</taxon>
        <taxon>Tracheophyta</taxon>
        <taxon>Spermatophyta</taxon>
        <taxon>Magnoliopsida</taxon>
        <taxon>eudicotyledons</taxon>
        <taxon>Gunneridae</taxon>
        <taxon>Pentapetalae</taxon>
        <taxon>rosids</taxon>
        <taxon>Vitales</taxon>
        <taxon>Vitaceae</taxon>
        <taxon>Viteae</taxon>
        <taxon>Vitis</taxon>
    </lineage>
</organism>
<dbReference type="SUPFAM" id="SSF48464">
    <property type="entry name" value="ENTH/VHS domain"/>
    <property type="match status" value="1"/>
</dbReference>
<dbReference type="EMBL" id="QGNW01001635">
    <property type="protein sequence ID" value="RVW34600.1"/>
    <property type="molecule type" value="Genomic_DNA"/>
</dbReference>
<dbReference type="PANTHER" id="PTHR22951">
    <property type="entry name" value="CLATHRIN ASSEMBLY PROTEIN"/>
    <property type="match status" value="1"/>
</dbReference>
<dbReference type="Gene3D" id="1.25.40.90">
    <property type="match status" value="1"/>
</dbReference>
<dbReference type="Pfam" id="PF07651">
    <property type="entry name" value="ANTH"/>
    <property type="match status" value="1"/>
</dbReference>
<feature type="domain" description="AP180 N-terminal homology (ANTH)" evidence="1">
    <location>
        <begin position="32"/>
        <end position="90"/>
    </location>
</feature>
<dbReference type="InterPro" id="IPR008942">
    <property type="entry name" value="ENTH_VHS"/>
</dbReference>
<evidence type="ECO:0000313" key="3">
    <source>
        <dbReference type="Proteomes" id="UP000288805"/>
    </source>
</evidence>
<dbReference type="GO" id="GO:0005543">
    <property type="term" value="F:phospholipid binding"/>
    <property type="evidence" value="ECO:0007669"/>
    <property type="project" value="InterPro"/>
</dbReference>
<evidence type="ECO:0000259" key="1">
    <source>
        <dbReference type="Pfam" id="PF07651"/>
    </source>
</evidence>
<proteinExistence type="predicted"/>
<dbReference type="GO" id="GO:0072583">
    <property type="term" value="P:clathrin-dependent endocytosis"/>
    <property type="evidence" value="ECO:0007669"/>
    <property type="project" value="InterPro"/>
</dbReference>